<dbReference type="Proteomes" id="UP000094067">
    <property type="component" value="Unassembled WGS sequence"/>
</dbReference>
<sequence>MGVKRMGDYRIVRKENGRDKMENCIIGLTQ</sequence>
<proteinExistence type="predicted"/>
<comment type="caution">
    <text evidence="1">The sequence shown here is derived from an EMBL/GenBank/DDBJ whole genome shotgun (WGS) entry which is preliminary data.</text>
</comment>
<dbReference type="AlphaFoldDB" id="A0A1E2ZZQ2"/>
<accession>A0A1E2ZZQ2</accession>
<name>A0A1E2ZZQ2_9FIRM</name>
<dbReference type="EMBL" id="MCGH01000005">
    <property type="protein sequence ID" value="ODM01975.1"/>
    <property type="molecule type" value="Genomic_DNA"/>
</dbReference>
<protein>
    <submittedName>
        <fullName evidence="1">Uncharacterized protein</fullName>
    </submittedName>
</protein>
<evidence type="ECO:0000313" key="2">
    <source>
        <dbReference type="Proteomes" id="UP000094067"/>
    </source>
</evidence>
<organism evidence="1 2">
    <name type="scientific">Eisenbergiella tayi</name>
    <dbReference type="NCBI Taxonomy" id="1432052"/>
    <lineage>
        <taxon>Bacteria</taxon>
        <taxon>Bacillati</taxon>
        <taxon>Bacillota</taxon>
        <taxon>Clostridia</taxon>
        <taxon>Lachnospirales</taxon>
        <taxon>Lachnospiraceae</taxon>
        <taxon>Eisenbergiella</taxon>
    </lineage>
</organism>
<gene>
    <name evidence="1" type="ORF">BEI61_05974</name>
</gene>
<reference evidence="1 2" key="1">
    <citation type="submission" date="2016-07" db="EMBL/GenBank/DDBJ databases">
        <title>Characterization of isolates of Eisenbergiella tayi derived from blood cultures, using whole genome sequencing.</title>
        <authorList>
            <person name="Burdz T."/>
            <person name="Wiebe D."/>
            <person name="Huynh C."/>
            <person name="Bernard K."/>
        </authorList>
    </citation>
    <scope>NUCLEOTIDE SEQUENCE [LARGE SCALE GENOMIC DNA]</scope>
    <source>
        <strain evidence="1 2">NML 110608</strain>
    </source>
</reference>
<evidence type="ECO:0000313" key="1">
    <source>
        <dbReference type="EMBL" id="ODM01975.1"/>
    </source>
</evidence>